<evidence type="ECO:0000313" key="5">
    <source>
        <dbReference type="EMBL" id="MDA2805694.1"/>
    </source>
</evidence>
<dbReference type="InterPro" id="IPR036365">
    <property type="entry name" value="PGBD-like_sf"/>
</dbReference>
<dbReference type="InterPro" id="IPR006619">
    <property type="entry name" value="PGRP_domain_met/bac"/>
</dbReference>
<reference evidence="5" key="1">
    <citation type="submission" date="2023-01" db="EMBL/GenBank/DDBJ databases">
        <title>Draft genome sequence of Nocardiopsis sp. LSu2-4 isolated from halophytes.</title>
        <authorList>
            <person name="Duangmal K."/>
            <person name="Chantavorakit T."/>
        </authorList>
    </citation>
    <scope>NUCLEOTIDE SEQUENCE</scope>
    <source>
        <strain evidence="5">LSu2-4</strain>
    </source>
</reference>
<dbReference type="CDD" id="cd06583">
    <property type="entry name" value="PGRP"/>
    <property type="match status" value="1"/>
</dbReference>
<dbReference type="SUPFAM" id="SSF55846">
    <property type="entry name" value="N-acetylmuramoyl-L-alanine amidase-like"/>
    <property type="match status" value="1"/>
</dbReference>
<evidence type="ECO:0000256" key="1">
    <source>
        <dbReference type="ARBA" id="ARBA00007553"/>
    </source>
</evidence>
<keyword evidence="6" id="KW-1185">Reference proteome</keyword>
<evidence type="ECO:0000256" key="2">
    <source>
        <dbReference type="SAM" id="MobiDB-lite"/>
    </source>
</evidence>
<comment type="similarity">
    <text evidence="1">Belongs to the N-acetylmuramoyl-L-alanine amidase 2 family.</text>
</comment>
<dbReference type="Pfam" id="PF01510">
    <property type="entry name" value="Amidase_2"/>
    <property type="match status" value="1"/>
</dbReference>
<dbReference type="Gene3D" id="1.10.101.10">
    <property type="entry name" value="PGBD-like superfamily/PGBD"/>
    <property type="match status" value="1"/>
</dbReference>
<proteinExistence type="inferred from homology"/>
<evidence type="ECO:0000259" key="3">
    <source>
        <dbReference type="SMART" id="SM00644"/>
    </source>
</evidence>
<feature type="domain" description="N-acetylmuramoyl-L-alanine amidase" evidence="3">
    <location>
        <begin position="14"/>
        <end position="140"/>
    </location>
</feature>
<dbReference type="InterPro" id="IPR002502">
    <property type="entry name" value="Amidase_domain"/>
</dbReference>
<dbReference type="SMART" id="SM00701">
    <property type="entry name" value="PGRP"/>
    <property type="match status" value="1"/>
</dbReference>
<evidence type="ECO:0000313" key="6">
    <source>
        <dbReference type="Proteomes" id="UP001165685"/>
    </source>
</evidence>
<feature type="region of interest" description="Disordered" evidence="2">
    <location>
        <begin position="1"/>
        <end position="26"/>
    </location>
</feature>
<organism evidence="5 6">
    <name type="scientific">Nocardiopsis suaedae</name>
    <dbReference type="NCBI Taxonomy" id="3018444"/>
    <lineage>
        <taxon>Bacteria</taxon>
        <taxon>Bacillati</taxon>
        <taxon>Actinomycetota</taxon>
        <taxon>Actinomycetes</taxon>
        <taxon>Streptosporangiales</taxon>
        <taxon>Nocardiopsidaceae</taxon>
        <taxon>Nocardiopsis</taxon>
    </lineage>
</organism>
<feature type="domain" description="Peptidoglycan recognition protein family" evidence="4">
    <location>
        <begin position="2"/>
        <end position="134"/>
    </location>
</feature>
<feature type="compositionally biased region" description="Low complexity" evidence="2">
    <location>
        <begin position="17"/>
        <end position="26"/>
    </location>
</feature>
<evidence type="ECO:0000259" key="4">
    <source>
        <dbReference type="SMART" id="SM00701"/>
    </source>
</evidence>
<dbReference type="PANTHER" id="PTHR11022">
    <property type="entry name" value="PEPTIDOGLYCAN RECOGNITION PROTEIN"/>
    <property type="match status" value="1"/>
</dbReference>
<dbReference type="RefSeq" id="WP_270678347.1">
    <property type="nucleotide sequence ID" value="NZ_JAQFWP010000024.1"/>
</dbReference>
<sequence length="240" mass="25628">MVSIVPRSGWGARAPRSRSTTSWSQRRGVTVHYSAGPPGQSVRSIQDFHMDGNGWADIGYNFLVDRSGTAYEGRGWLVVGAHASPYNTSHIGICFIGRDGDATPAAKATIRALYDEANRRAGRTLDKTGHRDLNQTSCPGDDLAAWVRAGMPADDISEGDDMVGLAKGDTGERVKYLQVILMKAGFDLPEFGADGHFGDETAAAVLAARKSQGSEQDFGDRITGWAAAQIMAAFAQAQGH</sequence>
<dbReference type="Proteomes" id="UP001165685">
    <property type="component" value="Unassembled WGS sequence"/>
</dbReference>
<protein>
    <submittedName>
        <fullName evidence="5">Peptidoglycan-binding domain-containing protein</fullName>
    </submittedName>
</protein>
<name>A0ABT4TLW7_9ACTN</name>
<dbReference type="Gene3D" id="3.40.80.10">
    <property type="entry name" value="Peptidoglycan recognition protein-like"/>
    <property type="match status" value="1"/>
</dbReference>
<dbReference type="InterPro" id="IPR036505">
    <property type="entry name" value="Amidase/PGRP_sf"/>
</dbReference>
<gene>
    <name evidence="5" type="ORF">O4U47_14340</name>
</gene>
<dbReference type="PANTHER" id="PTHR11022:SF41">
    <property type="entry name" value="PEPTIDOGLYCAN-RECOGNITION PROTEIN LC-RELATED"/>
    <property type="match status" value="1"/>
</dbReference>
<comment type="caution">
    <text evidence="5">The sequence shown here is derived from an EMBL/GenBank/DDBJ whole genome shotgun (WGS) entry which is preliminary data.</text>
</comment>
<dbReference type="InterPro" id="IPR036366">
    <property type="entry name" value="PGBDSf"/>
</dbReference>
<accession>A0ABT4TLW7</accession>
<dbReference type="EMBL" id="JAQFWP010000024">
    <property type="protein sequence ID" value="MDA2805694.1"/>
    <property type="molecule type" value="Genomic_DNA"/>
</dbReference>
<dbReference type="SMART" id="SM00644">
    <property type="entry name" value="Ami_2"/>
    <property type="match status" value="1"/>
</dbReference>
<dbReference type="SUPFAM" id="SSF47090">
    <property type="entry name" value="PGBD-like"/>
    <property type="match status" value="1"/>
</dbReference>
<dbReference type="InterPro" id="IPR015510">
    <property type="entry name" value="PGRP"/>
</dbReference>